<dbReference type="OrthoDB" id="5297288at2"/>
<dbReference type="EMBL" id="CP017834">
    <property type="protein sequence ID" value="APJ04180.1"/>
    <property type="molecule type" value="Genomic_DNA"/>
</dbReference>
<proteinExistence type="predicted"/>
<name>A0A1L4D1W5_9BACT</name>
<dbReference type="InterPro" id="IPR003593">
    <property type="entry name" value="AAA+_ATPase"/>
</dbReference>
<dbReference type="STRING" id="1915309.AXG55_09795"/>
<gene>
    <name evidence="5" type="ORF">AXG55_09795</name>
</gene>
<dbReference type="Pfam" id="PF00005">
    <property type="entry name" value="ABC_tran"/>
    <property type="match status" value="1"/>
</dbReference>
<dbReference type="InterPro" id="IPR017871">
    <property type="entry name" value="ABC_transporter-like_CS"/>
</dbReference>
<evidence type="ECO:0000313" key="5">
    <source>
        <dbReference type="EMBL" id="APJ04180.1"/>
    </source>
</evidence>
<dbReference type="SMART" id="SM00382">
    <property type="entry name" value="AAA"/>
    <property type="match status" value="1"/>
</dbReference>
<dbReference type="KEGG" id="saqi:AXG55_09795"/>
<dbReference type="GO" id="GO:0016887">
    <property type="term" value="F:ATP hydrolysis activity"/>
    <property type="evidence" value="ECO:0007669"/>
    <property type="project" value="InterPro"/>
</dbReference>
<reference evidence="5 6" key="1">
    <citation type="submission" date="2016-10" db="EMBL/GenBank/DDBJ databases">
        <title>Silvanigrella aquatica sp. nov., isolated from a freshwater lake located in the Black Forest, Germany, description of Silvanigrellaceae fam. nov., Silvanigrellales ord. nov., reclassification of the order Bdellovibrionales in the class Oligoflexia, reclassification of the families Bacteriovoracaceae and Halobacteriovoraceae in the new order Bacteriovoracales ord. nov., and reclassification of the family Pseudobacteriovoracaceae in the order Oligoflexiales.</title>
        <authorList>
            <person name="Hahn M.W."/>
            <person name="Schmidt J."/>
            <person name="Koll U."/>
            <person name="Rohde M."/>
            <person name="Verbag S."/>
            <person name="Pitt A."/>
            <person name="Nakai R."/>
            <person name="Naganuma T."/>
            <person name="Lang E."/>
        </authorList>
    </citation>
    <scope>NUCLEOTIDE SEQUENCE [LARGE SCALE GENOMIC DNA]</scope>
    <source>
        <strain evidence="5 6">MWH-Nonnen-W8red</strain>
    </source>
</reference>
<dbReference type="InterPro" id="IPR027417">
    <property type="entry name" value="P-loop_NTPase"/>
</dbReference>
<dbReference type="RefSeq" id="WP_148697933.1">
    <property type="nucleotide sequence ID" value="NZ_CP017834.1"/>
</dbReference>
<keyword evidence="1" id="KW-0813">Transport</keyword>
<dbReference type="PANTHER" id="PTHR42788">
    <property type="entry name" value="TAURINE IMPORT ATP-BINDING PROTEIN-RELATED"/>
    <property type="match status" value="1"/>
</dbReference>
<sequence length="244" mass="27813">MIQINIQNYSYKNKIPVIKNIFINLTEGKITSLIGKSGCGKSTLLRVLMGMEQGALGNIIFNQNDFSLDKWNGKQNLFSMVPQIPHLFPWKNILNNITLAISNEKMLREQKSKEDIALNALKIVQMEEHFKKYPDEISLGMAQRVSLARALVLDSQAILLDEPFASIDAQTRYHLQDWLAHKILETNKYAILVTHDVREALLLSNEIHILSGSPSEIKKTYLKNEFQDCNPVSLEKEMIQFIGS</sequence>
<evidence type="ECO:0000256" key="2">
    <source>
        <dbReference type="ARBA" id="ARBA00022741"/>
    </source>
</evidence>
<evidence type="ECO:0000313" key="6">
    <source>
        <dbReference type="Proteomes" id="UP000184731"/>
    </source>
</evidence>
<dbReference type="Gene3D" id="3.40.50.300">
    <property type="entry name" value="P-loop containing nucleotide triphosphate hydrolases"/>
    <property type="match status" value="1"/>
</dbReference>
<feature type="domain" description="ABC transporter" evidence="4">
    <location>
        <begin position="1"/>
        <end position="237"/>
    </location>
</feature>
<dbReference type="AlphaFoldDB" id="A0A1L4D1W5"/>
<keyword evidence="2" id="KW-0547">Nucleotide-binding</keyword>
<keyword evidence="6" id="KW-1185">Reference proteome</keyword>
<protein>
    <recommendedName>
        <fullName evidence="4">ABC transporter domain-containing protein</fullName>
    </recommendedName>
</protein>
<dbReference type="PANTHER" id="PTHR42788:SF13">
    <property type="entry name" value="ALIPHATIC SULFONATES IMPORT ATP-BINDING PROTEIN SSUB"/>
    <property type="match status" value="1"/>
</dbReference>
<dbReference type="InterPro" id="IPR050166">
    <property type="entry name" value="ABC_transporter_ATP-bind"/>
</dbReference>
<dbReference type="SUPFAM" id="SSF52540">
    <property type="entry name" value="P-loop containing nucleoside triphosphate hydrolases"/>
    <property type="match status" value="1"/>
</dbReference>
<evidence type="ECO:0000259" key="4">
    <source>
        <dbReference type="PROSITE" id="PS50893"/>
    </source>
</evidence>
<organism evidence="5 6">
    <name type="scientific">Silvanigrella aquatica</name>
    <dbReference type="NCBI Taxonomy" id="1915309"/>
    <lineage>
        <taxon>Bacteria</taxon>
        <taxon>Pseudomonadati</taxon>
        <taxon>Bdellovibrionota</taxon>
        <taxon>Oligoflexia</taxon>
        <taxon>Silvanigrellales</taxon>
        <taxon>Silvanigrellaceae</taxon>
        <taxon>Silvanigrella</taxon>
    </lineage>
</organism>
<keyword evidence="3" id="KW-0067">ATP-binding</keyword>
<accession>A0A1L4D1W5</accession>
<evidence type="ECO:0000256" key="1">
    <source>
        <dbReference type="ARBA" id="ARBA00022448"/>
    </source>
</evidence>
<dbReference type="Proteomes" id="UP000184731">
    <property type="component" value="Chromosome"/>
</dbReference>
<evidence type="ECO:0000256" key="3">
    <source>
        <dbReference type="ARBA" id="ARBA00022840"/>
    </source>
</evidence>
<dbReference type="PROSITE" id="PS50893">
    <property type="entry name" value="ABC_TRANSPORTER_2"/>
    <property type="match status" value="1"/>
</dbReference>
<dbReference type="InterPro" id="IPR003439">
    <property type="entry name" value="ABC_transporter-like_ATP-bd"/>
</dbReference>
<dbReference type="GO" id="GO:0005524">
    <property type="term" value="F:ATP binding"/>
    <property type="evidence" value="ECO:0007669"/>
    <property type="project" value="UniProtKB-KW"/>
</dbReference>
<dbReference type="PROSITE" id="PS00211">
    <property type="entry name" value="ABC_TRANSPORTER_1"/>
    <property type="match status" value="1"/>
</dbReference>